<gene>
    <name evidence="7" type="primary">aroK</name>
    <name evidence="8" type="ORF">M3M37_07035</name>
</gene>
<dbReference type="InterPro" id="IPR000623">
    <property type="entry name" value="Shikimate_kinase/TSH1"/>
</dbReference>
<dbReference type="Gene3D" id="3.40.50.300">
    <property type="entry name" value="P-loop containing nucleotide triphosphate hydrolases"/>
    <property type="match status" value="1"/>
</dbReference>
<dbReference type="InterPro" id="IPR031322">
    <property type="entry name" value="Shikimate/glucono_kinase"/>
</dbReference>
<dbReference type="EC" id="2.7.1.71" evidence="7"/>
<keyword evidence="7" id="KW-0479">Metal-binding</keyword>
<comment type="subunit">
    <text evidence="7">Monomer.</text>
</comment>
<evidence type="ECO:0000313" key="8">
    <source>
        <dbReference type="EMBL" id="USS90581.1"/>
    </source>
</evidence>
<keyword evidence="1 7" id="KW-0028">Amino-acid biosynthesis</keyword>
<dbReference type="PANTHER" id="PTHR21087:SF16">
    <property type="entry name" value="SHIKIMATE KINASE 1, CHLOROPLASTIC"/>
    <property type="match status" value="1"/>
</dbReference>
<comment type="catalytic activity">
    <reaction evidence="7">
        <text>shikimate + ATP = 3-phosphoshikimate + ADP + H(+)</text>
        <dbReference type="Rhea" id="RHEA:13121"/>
        <dbReference type="ChEBI" id="CHEBI:15378"/>
        <dbReference type="ChEBI" id="CHEBI:30616"/>
        <dbReference type="ChEBI" id="CHEBI:36208"/>
        <dbReference type="ChEBI" id="CHEBI:145989"/>
        <dbReference type="ChEBI" id="CHEBI:456216"/>
        <dbReference type="EC" id="2.7.1.71"/>
    </reaction>
</comment>
<feature type="binding site" evidence="7">
    <location>
        <position position="32"/>
    </location>
    <ligand>
        <name>substrate</name>
    </ligand>
</feature>
<feature type="binding site" evidence="7">
    <location>
        <position position="134"/>
    </location>
    <ligand>
        <name>substrate</name>
    </ligand>
</feature>
<dbReference type="HAMAP" id="MF_00109">
    <property type="entry name" value="Shikimate_kinase"/>
    <property type="match status" value="1"/>
</dbReference>
<keyword evidence="6 7" id="KW-0057">Aromatic amino acid biosynthesis</keyword>
<dbReference type="PRINTS" id="PR01100">
    <property type="entry name" value="SHIKIMTKNASE"/>
</dbReference>
<evidence type="ECO:0000256" key="5">
    <source>
        <dbReference type="ARBA" id="ARBA00022840"/>
    </source>
</evidence>
<dbReference type="GO" id="GO:0016301">
    <property type="term" value="F:kinase activity"/>
    <property type="evidence" value="ECO:0007669"/>
    <property type="project" value="UniProtKB-KW"/>
</dbReference>
<keyword evidence="9" id="KW-1185">Reference proteome</keyword>
<keyword evidence="7" id="KW-0460">Magnesium</keyword>
<feature type="binding site" evidence="7">
    <location>
        <position position="56"/>
    </location>
    <ligand>
        <name>substrate</name>
    </ligand>
</feature>
<proteinExistence type="inferred from homology"/>
<feature type="binding site" evidence="7">
    <location>
        <begin position="10"/>
        <end position="15"/>
    </location>
    <ligand>
        <name>ATP</name>
        <dbReference type="ChEBI" id="CHEBI:30616"/>
    </ligand>
</feature>
<comment type="function">
    <text evidence="7">Catalyzes the specific phosphorylation of the 3-hydroxyl group of shikimic acid using ATP as a cosubstrate.</text>
</comment>
<sequence length="167" mass="18128">MDLILIGFMGSGKTTISQLLGERLGLPVTDLDQVIVETAEQSIAAIFAEQGEVGFRLLETQALATQLDQPGILATGGGVPTQEQNRELLQRHAAPVVLLEIAPETAYERVKADEHRPIAKNLDLAELAALKASRQAYYQSCADLVVDANQTPETIVNEIIDYFQAIN</sequence>
<organism evidence="8 9">
    <name type="scientific">Fructilactobacillus carniphilus</name>
    <dbReference type="NCBI Taxonomy" id="2940297"/>
    <lineage>
        <taxon>Bacteria</taxon>
        <taxon>Bacillati</taxon>
        <taxon>Bacillota</taxon>
        <taxon>Bacilli</taxon>
        <taxon>Lactobacillales</taxon>
        <taxon>Lactobacillaceae</taxon>
        <taxon>Fructilactobacillus</taxon>
    </lineage>
</organism>
<comment type="similarity">
    <text evidence="7">Belongs to the shikimate kinase family.</text>
</comment>
<keyword evidence="3 7" id="KW-0547">Nucleotide-binding</keyword>
<dbReference type="PANTHER" id="PTHR21087">
    <property type="entry name" value="SHIKIMATE KINASE"/>
    <property type="match status" value="1"/>
</dbReference>
<evidence type="ECO:0000256" key="6">
    <source>
        <dbReference type="ARBA" id="ARBA00023141"/>
    </source>
</evidence>
<reference evidence="8" key="1">
    <citation type="submission" date="2022-05" db="EMBL/GenBank/DDBJ databases">
        <authorList>
            <person name="Oliphant S.A."/>
            <person name="Watson-Haigh N.S."/>
            <person name="Sumby K.M."/>
            <person name="Gardner J.M."/>
            <person name="Jiranek V."/>
        </authorList>
    </citation>
    <scope>NUCLEOTIDE SEQUENCE</scope>
    <source>
        <strain evidence="8">KI4_A6</strain>
    </source>
</reference>
<keyword evidence="5 7" id="KW-0067">ATP-binding</keyword>
<keyword evidence="4 7" id="KW-0418">Kinase</keyword>
<dbReference type="RefSeq" id="WP_252795096.1">
    <property type="nucleotide sequence ID" value="NZ_CP097121.1"/>
</dbReference>
<keyword evidence="2 7" id="KW-0808">Transferase</keyword>
<dbReference type="Proteomes" id="UP001056164">
    <property type="component" value="Chromosome"/>
</dbReference>
<evidence type="ECO:0000313" key="9">
    <source>
        <dbReference type="Proteomes" id="UP001056164"/>
    </source>
</evidence>
<name>A0ABY5BWG0_9LACO</name>
<evidence type="ECO:0000256" key="1">
    <source>
        <dbReference type="ARBA" id="ARBA00022605"/>
    </source>
</evidence>
<feature type="binding site" evidence="7">
    <location>
        <position position="116"/>
    </location>
    <ligand>
        <name>ATP</name>
        <dbReference type="ChEBI" id="CHEBI:30616"/>
    </ligand>
</feature>
<keyword evidence="7" id="KW-0963">Cytoplasm</keyword>
<dbReference type="EMBL" id="CP097121">
    <property type="protein sequence ID" value="USS90581.1"/>
    <property type="molecule type" value="Genomic_DNA"/>
</dbReference>
<dbReference type="SUPFAM" id="SSF52540">
    <property type="entry name" value="P-loop containing nucleoside triphosphate hydrolases"/>
    <property type="match status" value="1"/>
</dbReference>
<dbReference type="InterPro" id="IPR027417">
    <property type="entry name" value="P-loop_NTPase"/>
</dbReference>
<comment type="cofactor">
    <cofactor evidence="7">
        <name>Mg(2+)</name>
        <dbReference type="ChEBI" id="CHEBI:18420"/>
    </cofactor>
    <text evidence="7">Binds 1 Mg(2+) ion per subunit.</text>
</comment>
<feature type="binding site" evidence="7">
    <location>
        <position position="14"/>
    </location>
    <ligand>
        <name>Mg(2+)</name>
        <dbReference type="ChEBI" id="CHEBI:18420"/>
    </ligand>
</feature>
<comment type="pathway">
    <text evidence="7">Metabolic intermediate biosynthesis; chorismate biosynthesis; chorismate from D-erythrose 4-phosphate and phosphoenolpyruvate: step 5/7.</text>
</comment>
<evidence type="ECO:0000256" key="2">
    <source>
        <dbReference type="ARBA" id="ARBA00022679"/>
    </source>
</evidence>
<protein>
    <recommendedName>
        <fullName evidence="7">Shikimate kinase</fullName>
        <shortName evidence="7">SK</shortName>
        <ecNumber evidence="7">2.7.1.71</ecNumber>
    </recommendedName>
</protein>
<comment type="subcellular location">
    <subcellularLocation>
        <location evidence="7">Cytoplasm</location>
    </subcellularLocation>
</comment>
<comment type="caution">
    <text evidence="7">Lacks conserved residue(s) required for the propagation of feature annotation.</text>
</comment>
<feature type="binding site" evidence="7">
    <location>
        <position position="77"/>
    </location>
    <ligand>
        <name>substrate</name>
    </ligand>
</feature>
<dbReference type="CDD" id="cd00464">
    <property type="entry name" value="SK"/>
    <property type="match status" value="1"/>
</dbReference>
<evidence type="ECO:0000256" key="7">
    <source>
        <dbReference type="HAMAP-Rule" id="MF_00109"/>
    </source>
</evidence>
<evidence type="ECO:0000256" key="3">
    <source>
        <dbReference type="ARBA" id="ARBA00022741"/>
    </source>
</evidence>
<evidence type="ECO:0000256" key="4">
    <source>
        <dbReference type="ARBA" id="ARBA00022777"/>
    </source>
</evidence>
<accession>A0ABY5BWG0</accession>
<dbReference type="Pfam" id="PF01202">
    <property type="entry name" value="SKI"/>
    <property type="match status" value="1"/>
</dbReference>